<dbReference type="Proteomes" id="UP000178636">
    <property type="component" value="Unassembled WGS sequence"/>
</dbReference>
<feature type="transmembrane region" description="Helical" evidence="6">
    <location>
        <begin position="268"/>
        <end position="286"/>
    </location>
</feature>
<dbReference type="NCBIfam" id="NF009036">
    <property type="entry name" value="PRK12369.1"/>
    <property type="match status" value="1"/>
</dbReference>
<keyword evidence="2" id="KW-0813">Transport</keyword>
<dbReference type="STRING" id="1798664.A3C93_05055"/>
<dbReference type="GO" id="GO:0005524">
    <property type="term" value="F:ATP binding"/>
    <property type="evidence" value="ECO:0007669"/>
    <property type="project" value="InterPro"/>
</dbReference>
<feature type="transmembrane region" description="Helical" evidence="6">
    <location>
        <begin position="166"/>
        <end position="187"/>
    </location>
</feature>
<dbReference type="InterPro" id="IPR050835">
    <property type="entry name" value="ABC_transporter_sub-D"/>
</dbReference>
<dbReference type="InterPro" id="IPR009248">
    <property type="entry name" value="SbmA_BacA"/>
</dbReference>
<evidence type="ECO:0000313" key="8">
    <source>
        <dbReference type="Proteomes" id="UP000178636"/>
    </source>
</evidence>
<dbReference type="GO" id="GO:1904680">
    <property type="term" value="F:peptide transmembrane transporter activity"/>
    <property type="evidence" value="ECO:0007669"/>
    <property type="project" value="InterPro"/>
</dbReference>
<sequence>MIKAYFWSKKWALWAYGGGLFLLCSLYAQVQMSVMFNNWYGRFYDIMGNIGKYGVNDFWAEMWKFFYIAIPYVFLAMLTSYFTRLYAFRWREAMTYDYLPRWKNVHSEIEGASQRIQEDAARFAKILESLGLQVVRAIMVLIAFLPVLWGLSKGVTLPYFGAVEGGLVWVALCTSIGGMVISWFVGVKLKGLEYNNQRVEARFRKELVYGEDDKENHASLPTLFELFTGIRFNYHRLFLHYGYFDLWSNLYGQIMVLVPFIIVGPNLFLPTGAITLGVLIQVSNAFDKVHGSFSMFIDNWPTVNELRSIWQRLHEFEANLDRHQPASS</sequence>
<feature type="transmembrane region" description="Helical" evidence="6">
    <location>
        <begin position="130"/>
        <end position="151"/>
    </location>
</feature>
<accession>A0A1G2DB38</accession>
<feature type="transmembrane region" description="Helical" evidence="6">
    <location>
        <begin position="65"/>
        <end position="87"/>
    </location>
</feature>
<evidence type="ECO:0000256" key="2">
    <source>
        <dbReference type="ARBA" id="ARBA00022448"/>
    </source>
</evidence>
<evidence type="ECO:0000256" key="3">
    <source>
        <dbReference type="ARBA" id="ARBA00022692"/>
    </source>
</evidence>
<evidence type="ECO:0000256" key="6">
    <source>
        <dbReference type="SAM" id="Phobius"/>
    </source>
</evidence>
<reference evidence="7 8" key="1">
    <citation type="journal article" date="2016" name="Nat. Commun.">
        <title>Thousands of microbial genomes shed light on interconnected biogeochemical processes in an aquifer system.</title>
        <authorList>
            <person name="Anantharaman K."/>
            <person name="Brown C.T."/>
            <person name="Hug L.A."/>
            <person name="Sharon I."/>
            <person name="Castelle C.J."/>
            <person name="Probst A.J."/>
            <person name="Thomas B.C."/>
            <person name="Singh A."/>
            <person name="Wilkins M.J."/>
            <person name="Karaoz U."/>
            <person name="Brodie E.L."/>
            <person name="Williams K.H."/>
            <person name="Hubbard S.S."/>
            <person name="Banfield J.F."/>
        </authorList>
    </citation>
    <scope>NUCLEOTIDE SEQUENCE [LARGE SCALE GENOMIC DNA]</scope>
</reference>
<organism evidence="7 8">
    <name type="scientific">Candidatus Lloydbacteria bacterium RIFCSPHIGHO2_02_FULL_54_17</name>
    <dbReference type="NCBI Taxonomy" id="1798664"/>
    <lineage>
        <taxon>Bacteria</taxon>
        <taxon>Candidatus Lloydiibacteriota</taxon>
    </lineage>
</organism>
<keyword evidence="5 6" id="KW-0472">Membrane</keyword>
<comment type="subcellular location">
    <subcellularLocation>
        <location evidence="1">Cell membrane</location>
        <topology evidence="1">Multi-pass membrane protein</topology>
    </subcellularLocation>
</comment>
<gene>
    <name evidence="7" type="ORF">A3C93_05055</name>
</gene>
<proteinExistence type="predicted"/>
<dbReference type="EMBL" id="MHLO01000045">
    <property type="protein sequence ID" value="OGZ10845.1"/>
    <property type="molecule type" value="Genomic_DNA"/>
</dbReference>
<comment type="caution">
    <text evidence="7">The sequence shown here is derived from an EMBL/GenBank/DDBJ whole genome shotgun (WGS) entry which is preliminary data.</text>
</comment>
<dbReference type="GO" id="GO:0015833">
    <property type="term" value="P:peptide transport"/>
    <property type="evidence" value="ECO:0007669"/>
    <property type="project" value="InterPro"/>
</dbReference>
<evidence type="ECO:0000256" key="5">
    <source>
        <dbReference type="ARBA" id="ARBA00023136"/>
    </source>
</evidence>
<evidence type="ECO:0000256" key="4">
    <source>
        <dbReference type="ARBA" id="ARBA00022989"/>
    </source>
</evidence>
<name>A0A1G2DB38_9BACT</name>
<keyword evidence="3 6" id="KW-0812">Transmembrane</keyword>
<dbReference type="PANTHER" id="PTHR11384">
    <property type="entry name" value="ATP-BINDING CASSETTE, SUB-FAMILY D MEMBER"/>
    <property type="match status" value="1"/>
</dbReference>
<protein>
    <submittedName>
        <fullName evidence="7">Transporter</fullName>
    </submittedName>
</protein>
<dbReference type="Gene3D" id="1.20.1560.10">
    <property type="entry name" value="ABC transporter type 1, transmembrane domain"/>
    <property type="match status" value="1"/>
</dbReference>
<keyword evidence="4 6" id="KW-1133">Transmembrane helix</keyword>
<dbReference type="AlphaFoldDB" id="A0A1G2DB38"/>
<dbReference type="SUPFAM" id="SSF90123">
    <property type="entry name" value="ABC transporter transmembrane region"/>
    <property type="match status" value="1"/>
</dbReference>
<dbReference type="GO" id="GO:0005886">
    <property type="term" value="C:plasma membrane"/>
    <property type="evidence" value="ECO:0007669"/>
    <property type="project" value="UniProtKB-SubCell"/>
</dbReference>
<dbReference type="InterPro" id="IPR036640">
    <property type="entry name" value="ABC1_TM_sf"/>
</dbReference>
<evidence type="ECO:0000313" key="7">
    <source>
        <dbReference type="EMBL" id="OGZ10845.1"/>
    </source>
</evidence>
<evidence type="ECO:0000256" key="1">
    <source>
        <dbReference type="ARBA" id="ARBA00004651"/>
    </source>
</evidence>
<feature type="transmembrane region" description="Helical" evidence="6">
    <location>
        <begin position="241"/>
        <end position="262"/>
    </location>
</feature>
<dbReference type="Pfam" id="PF05992">
    <property type="entry name" value="SbmA_BacA"/>
    <property type="match status" value="1"/>
</dbReference>
<dbReference type="PANTHER" id="PTHR11384:SF59">
    <property type="entry name" value="LYSOSOMAL COBALAMIN TRANSPORTER ABCD4"/>
    <property type="match status" value="1"/>
</dbReference>